<dbReference type="Pfam" id="PF13145">
    <property type="entry name" value="Rotamase_2"/>
    <property type="match status" value="1"/>
</dbReference>
<evidence type="ECO:0000256" key="7">
    <source>
        <dbReference type="ARBA" id="ARBA00023136"/>
    </source>
</evidence>
<comment type="similarity">
    <text evidence="11">Belongs to the PpiD chaperone family.</text>
</comment>
<protein>
    <recommendedName>
        <fullName evidence="2">Parvulin-like PPIase</fullName>
    </recommendedName>
    <alternativeName>
        <fullName evidence="9">Peptidyl-prolyl cis-trans isomerase plp</fullName>
    </alternativeName>
    <alternativeName>
        <fullName evidence="12">Periplasmic chaperone PpiD</fullName>
    </alternativeName>
    <alternativeName>
        <fullName evidence="13">Periplasmic folding chaperone</fullName>
    </alternativeName>
    <alternativeName>
        <fullName evidence="10">Rotamase plp</fullName>
    </alternativeName>
</protein>
<evidence type="ECO:0000256" key="14">
    <source>
        <dbReference type="PROSITE-ProRule" id="PRU00278"/>
    </source>
</evidence>
<feature type="domain" description="PpiC" evidence="15">
    <location>
        <begin position="272"/>
        <end position="362"/>
    </location>
</feature>
<dbReference type="PANTHER" id="PTHR47529">
    <property type="entry name" value="PEPTIDYL-PROLYL CIS-TRANS ISOMERASE D"/>
    <property type="match status" value="1"/>
</dbReference>
<dbReference type="InterPro" id="IPR046357">
    <property type="entry name" value="PPIase_dom_sf"/>
</dbReference>
<dbReference type="Gene3D" id="3.10.50.40">
    <property type="match status" value="1"/>
</dbReference>
<gene>
    <name evidence="16" type="ORF">DF286_14650</name>
</gene>
<evidence type="ECO:0000256" key="9">
    <source>
        <dbReference type="ARBA" id="ARBA00030642"/>
    </source>
</evidence>
<reference evidence="16 17" key="1">
    <citation type="submission" date="2018-05" db="EMBL/GenBank/DDBJ databases">
        <title>Genome of Sphingosinicella humi QZX222.</title>
        <authorList>
            <person name="Qiao Z."/>
            <person name="Wang G."/>
        </authorList>
    </citation>
    <scope>NUCLEOTIDE SEQUENCE [LARGE SCALE GENOMIC DNA]</scope>
    <source>
        <strain evidence="16 17">QZX222</strain>
    </source>
</reference>
<keyword evidence="4" id="KW-0997">Cell inner membrane</keyword>
<evidence type="ECO:0000313" key="16">
    <source>
        <dbReference type="EMBL" id="PWG01357.1"/>
    </source>
</evidence>
<evidence type="ECO:0000256" key="6">
    <source>
        <dbReference type="ARBA" id="ARBA00022989"/>
    </source>
</evidence>
<proteinExistence type="inferred from homology"/>
<evidence type="ECO:0000256" key="3">
    <source>
        <dbReference type="ARBA" id="ARBA00022475"/>
    </source>
</evidence>
<keyword evidence="14" id="KW-0413">Isomerase</keyword>
<evidence type="ECO:0000256" key="2">
    <source>
        <dbReference type="ARBA" id="ARBA00018370"/>
    </source>
</evidence>
<keyword evidence="6" id="KW-1133">Transmembrane helix</keyword>
<evidence type="ECO:0000256" key="4">
    <source>
        <dbReference type="ARBA" id="ARBA00022519"/>
    </source>
</evidence>
<evidence type="ECO:0000256" key="10">
    <source>
        <dbReference type="ARBA" id="ARBA00031484"/>
    </source>
</evidence>
<dbReference type="PANTHER" id="PTHR47529:SF1">
    <property type="entry name" value="PERIPLASMIC CHAPERONE PPID"/>
    <property type="match status" value="1"/>
</dbReference>
<evidence type="ECO:0000256" key="12">
    <source>
        <dbReference type="ARBA" id="ARBA00040743"/>
    </source>
</evidence>
<dbReference type="Proteomes" id="UP000245916">
    <property type="component" value="Unassembled WGS sequence"/>
</dbReference>
<accession>A0A2U2IZ65</accession>
<keyword evidence="8" id="KW-0143">Chaperone</keyword>
<evidence type="ECO:0000259" key="15">
    <source>
        <dbReference type="PROSITE" id="PS50198"/>
    </source>
</evidence>
<evidence type="ECO:0000256" key="8">
    <source>
        <dbReference type="ARBA" id="ARBA00023186"/>
    </source>
</evidence>
<dbReference type="EMBL" id="QFFF01000002">
    <property type="protein sequence ID" value="PWG01357.1"/>
    <property type="molecule type" value="Genomic_DNA"/>
</dbReference>
<dbReference type="PROSITE" id="PS50198">
    <property type="entry name" value="PPIC_PPIASE_2"/>
    <property type="match status" value="1"/>
</dbReference>
<evidence type="ECO:0000256" key="13">
    <source>
        <dbReference type="ARBA" id="ARBA00042775"/>
    </source>
</evidence>
<dbReference type="AlphaFoldDB" id="A0A2U2IZ65"/>
<dbReference type="SUPFAM" id="SSF109998">
    <property type="entry name" value="Triger factor/SurA peptide-binding domain-like"/>
    <property type="match status" value="1"/>
</dbReference>
<keyword evidence="14" id="KW-0697">Rotamase</keyword>
<organism evidence="16 17">
    <name type="scientific">Allosphingosinicella humi</name>
    <dbReference type="NCBI Taxonomy" id="2068657"/>
    <lineage>
        <taxon>Bacteria</taxon>
        <taxon>Pseudomonadati</taxon>
        <taxon>Pseudomonadota</taxon>
        <taxon>Alphaproteobacteria</taxon>
        <taxon>Sphingomonadales</taxon>
        <taxon>Sphingomonadaceae</taxon>
        <taxon>Allosphingosinicella</taxon>
    </lineage>
</organism>
<dbReference type="OrthoDB" id="9768393at2"/>
<dbReference type="GO" id="GO:0005886">
    <property type="term" value="C:plasma membrane"/>
    <property type="evidence" value="ECO:0007669"/>
    <property type="project" value="UniProtKB-SubCell"/>
</dbReference>
<evidence type="ECO:0000256" key="11">
    <source>
        <dbReference type="ARBA" id="ARBA00038408"/>
    </source>
</evidence>
<name>A0A2U2IZ65_9SPHN</name>
<keyword evidence="7" id="KW-0472">Membrane</keyword>
<dbReference type="InterPro" id="IPR027304">
    <property type="entry name" value="Trigger_fact/SurA_dom_sf"/>
</dbReference>
<dbReference type="Pfam" id="PF13624">
    <property type="entry name" value="SurA_N_3"/>
    <property type="match status" value="1"/>
</dbReference>
<dbReference type="InterPro" id="IPR052029">
    <property type="entry name" value="PpiD_chaperone"/>
</dbReference>
<keyword evidence="5" id="KW-0812">Transmembrane</keyword>
<dbReference type="SUPFAM" id="SSF54534">
    <property type="entry name" value="FKBP-like"/>
    <property type="match status" value="1"/>
</dbReference>
<dbReference type="GO" id="GO:0003755">
    <property type="term" value="F:peptidyl-prolyl cis-trans isomerase activity"/>
    <property type="evidence" value="ECO:0007669"/>
    <property type="project" value="UniProtKB-KW"/>
</dbReference>
<keyword evidence="3" id="KW-1003">Cell membrane</keyword>
<dbReference type="InterPro" id="IPR000297">
    <property type="entry name" value="PPIase_PpiC"/>
</dbReference>
<evidence type="ECO:0000256" key="5">
    <source>
        <dbReference type="ARBA" id="ARBA00022692"/>
    </source>
</evidence>
<evidence type="ECO:0000256" key="1">
    <source>
        <dbReference type="ARBA" id="ARBA00004382"/>
    </source>
</evidence>
<dbReference type="RefSeq" id="WP_109272418.1">
    <property type="nucleotide sequence ID" value="NZ_QFFF01000002.1"/>
</dbReference>
<evidence type="ECO:0000313" key="17">
    <source>
        <dbReference type="Proteomes" id="UP000245916"/>
    </source>
</evidence>
<sequence length="648" mass="68560">MLKIFRSGTSSKILFGFLGLALFAMVITGFGTGGMGLGDLGGGLGGDTVAEVGSARIGSTEVADQANRQFARIRQQQPDLDMGEFIRSGGLSEIIDQMVSQAALTVFGRDQGLVASKRMIDGEIASIPAFQNLAGQFDVNSFRAALARENISEGQLRQDIAGTLIARQLLLPAAGSPKVPDAMARQYASLLLEQRTGSIGVVPTEAMGAGTEPTAAEIAAFYKENEARYTIPERRVLRFATFGPEQVTAAAQPTDAEIAAFYKANAARYAARETRSLSQVVLPDEAAARAFAQRIAGGMSFAQAATQAGFSPDDVSLGEQGRDQLAQLTSEAVANAAFSAAEGAMTAPTRSPLGWHVIRVDAITRTEATPLAAARDEIVQQLAAQKREGALADLVTRIEDRLAKGATLPEVAEAEGLTLRETPPITASGIQFDNPDYRAPELQPVLETAFDMGVDEDPLVETLEEGQRFAILDVTEAIPAAPPPLAEVQDRVKADLVQRRALERARAVAASIVAKINGGTSPAQAFAEAQPRLSAPESVTARRIDIARPNEPVPPPLAMLFSITEGKARLLAAPNGQGWFVVHLQESVPGDASSSPGLIQATRGQFEGILGQEYAEQFGRSIEAGLNIERNEGAVERLRQQLAGPGAE</sequence>
<dbReference type="Gene3D" id="1.10.4030.10">
    <property type="entry name" value="Porin chaperone SurA, peptide-binding domain"/>
    <property type="match status" value="1"/>
</dbReference>
<comment type="caution">
    <text evidence="16">The sequence shown here is derived from an EMBL/GenBank/DDBJ whole genome shotgun (WGS) entry which is preliminary data.</text>
</comment>
<keyword evidence="17" id="KW-1185">Reference proteome</keyword>
<comment type="subcellular location">
    <subcellularLocation>
        <location evidence="1">Cell inner membrane</location>
        <topology evidence="1">Single-pass type II membrane protein</topology>
        <orientation evidence="1">Periplasmic side</orientation>
    </subcellularLocation>
</comment>